<dbReference type="SUPFAM" id="SSF52949">
    <property type="entry name" value="Macro domain-like"/>
    <property type="match status" value="1"/>
</dbReference>
<dbReference type="PANTHER" id="PTHR11106">
    <property type="entry name" value="GANGLIOSIDE INDUCED DIFFERENTIATION ASSOCIATED PROTEIN 2-RELATED"/>
    <property type="match status" value="1"/>
</dbReference>
<feature type="domain" description="Macro" evidence="1">
    <location>
        <begin position="1"/>
        <end position="133"/>
    </location>
</feature>
<gene>
    <name evidence="2" type="ORF">MARPO_0157s0024</name>
</gene>
<dbReference type="Gramene" id="Mp4g08540.1">
    <property type="protein sequence ID" value="Mp4g08540.1.cds"/>
    <property type="gene ID" value="Mp4g08540"/>
</dbReference>
<dbReference type="PANTHER" id="PTHR11106:SF27">
    <property type="entry name" value="MACRO DOMAIN-CONTAINING PROTEIN"/>
    <property type="match status" value="1"/>
</dbReference>
<keyword evidence="3" id="KW-1185">Reference proteome</keyword>
<evidence type="ECO:0000313" key="3">
    <source>
        <dbReference type="Proteomes" id="UP000244005"/>
    </source>
</evidence>
<dbReference type="Pfam" id="PF01661">
    <property type="entry name" value="Macro"/>
    <property type="match status" value="1"/>
</dbReference>
<evidence type="ECO:0000259" key="1">
    <source>
        <dbReference type="PROSITE" id="PS51154"/>
    </source>
</evidence>
<dbReference type="EMBL" id="KZ772827">
    <property type="protein sequence ID" value="PTQ28692.1"/>
    <property type="molecule type" value="Genomic_DNA"/>
</dbReference>
<dbReference type="OrthoDB" id="6133115at2759"/>
<dbReference type="InterPro" id="IPR043472">
    <property type="entry name" value="Macro_dom-like"/>
</dbReference>
<name>A0A2R6W4H0_MARPO</name>
<reference evidence="3" key="1">
    <citation type="journal article" date="2017" name="Cell">
        <title>Insights into land plant evolution garnered from the Marchantia polymorpha genome.</title>
        <authorList>
            <person name="Bowman J.L."/>
            <person name="Kohchi T."/>
            <person name="Yamato K.T."/>
            <person name="Jenkins J."/>
            <person name="Shu S."/>
            <person name="Ishizaki K."/>
            <person name="Yamaoka S."/>
            <person name="Nishihama R."/>
            <person name="Nakamura Y."/>
            <person name="Berger F."/>
            <person name="Adam C."/>
            <person name="Aki S.S."/>
            <person name="Althoff F."/>
            <person name="Araki T."/>
            <person name="Arteaga-Vazquez M.A."/>
            <person name="Balasubrmanian S."/>
            <person name="Barry K."/>
            <person name="Bauer D."/>
            <person name="Boehm C.R."/>
            <person name="Briginshaw L."/>
            <person name="Caballero-Perez J."/>
            <person name="Catarino B."/>
            <person name="Chen F."/>
            <person name="Chiyoda S."/>
            <person name="Chovatia M."/>
            <person name="Davies K.M."/>
            <person name="Delmans M."/>
            <person name="Demura T."/>
            <person name="Dierschke T."/>
            <person name="Dolan L."/>
            <person name="Dorantes-Acosta A.E."/>
            <person name="Eklund D.M."/>
            <person name="Florent S.N."/>
            <person name="Flores-Sandoval E."/>
            <person name="Fujiyama A."/>
            <person name="Fukuzawa H."/>
            <person name="Galik B."/>
            <person name="Grimanelli D."/>
            <person name="Grimwood J."/>
            <person name="Grossniklaus U."/>
            <person name="Hamada T."/>
            <person name="Haseloff J."/>
            <person name="Hetherington A.J."/>
            <person name="Higo A."/>
            <person name="Hirakawa Y."/>
            <person name="Hundley H.N."/>
            <person name="Ikeda Y."/>
            <person name="Inoue K."/>
            <person name="Inoue S.I."/>
            <person name="Ishida S."/>
            <person name="Jia Q."/>
            <person name="Kakita M."/>
            <person name="Kanazawa T."/>
            <person name="Kawai Y."/>
            <person name="Kawashima T."/>
            <person name="Kennedy M."/>
            <person name="Kinose K."/>
            <person name="Kinoshita T."/>
            <person name="Kohara Y."/>
            <person name="Koide E."/>
            <person name="Komatsu K."/>
            <person name="Kopischke S."/>
            <person name="Kubo M."/>
            <person name="Kyozuka J."/>
            <person name="Lagercrantz U."/>
            <person name="Lin S.S."/>
            <person name="Lindquist E."/>
            <person name="Lipzen A.M."/>
            <person name="Lu C.W."/>
            <person name="De Luna E."/>
            <person name="Martienssen R.A."/>
            <person name="Minamino N."/>
            <person name="Mizutani M."/>
            <person name="Mizutani M."/>
            <person name="Mochizuki N."/>
            <person name="Monte I."/>
            <person name="Mosher R."/>
            <person name="Nagasaki H."/>
            <person name="Nakagami H."/>
            <person name="Naramoto S."/>
            <person name="Nishitani K."/>
            <person name="Ohtani M."/>
            <person name="Okamoto T."/>
            <person name="Okumura M."/>
            <person name="Phillips J."/>
            <person name="Pollak B."/>
            <person name="Reinders A."/>
            <person name="Rovekamp M."/>
            <person name="Sano R."/>
            <person name="Sawa S."/>
            <person name="Schmid M.W."/>
            <person name="Shirakawa M."/>
            <person name="Solano R."/>
            <person name="Spunde A."/>
            <person name="Suetsugu N."/>
            <person name="Sugano S."/>
            <person name="Sugiyama A."/>
            <person name="Sun R."/>
            <person name="Suzuki Y."/>
            <person name="Takenaka M."/>
            <person name="Takezawa D."/>
            <person name="Tomogane H."/>
            <person name="Tsuzuki M."/>
            <person name="Ueda T."/>
            <person name="Umeda M."/>
            <person name="Ward J.M."/>
            <person name="Watanabe Y."/>
            <person name="Yazaki K."/>
            <person name="Yokoyama R."/>
            <person name="Yoshitake Y."/>
            <person name="Yotsui I."/>
            <person name="Zachgo S."/>
            <person name="Schmutz J."/>
        </authorList>
    </citation>
    <scope>NUCLEOTIDE SEQUENCE [LARGE SCALE GENOMIC DNA]</scope>
    <source>
        <strain evidence="3">Tak-1</strain>
    </source>
</reference>
<dbReference type="Proteomes" id="UP000244005">
    <property type="component" value="Unassembled WGS sequence"/>
</dbReference>
<organism evidence="2 3">
    <name type="scientific">Marchantia polymorpha</name>
    <name type="common">Common liverwort</name>
    <name type="synonym">Marchantia aquatica</name>
    <dbReference type="NCBI Taxonomy" id="3197"/>
    <lineage>
        <taxon>Eukaryota</taxon>
        <taxon>Viridiplantae</taxon>
        <taxon>Streptophyta</taxon>
        <taxon>Embryophyta</taxon>
        <taxon>Marchantiophyta</taxon>
        <taxon>Marchantiopsida</taxon>
        <taxon>Marchantiidae</taxon>
        <taxon>Marchantiales</taxon>
        <taxon>Marchantiaceae</taxon>
        <taxon>Marchantia</taxon>
    </lineage>
</organism>
<dbReference type="SMART" id="SM00506">
    <property type="entry name" value="A1pp"/>
    <property type="match status" value="1"/>
</dbReference>
<evidence type="ECO:0000313" key="2">
    <source>
        <dbReference type="EMBL" id="PTQ28692.1"/>
    </source>
</evidence>
<dbReference type="Gene3D" id="3.40.220.10">
    <property type="entry name" value="Leucine Aminopeptidase, subunit E, domain 1"/>
    <property type="match status" value="1"/>
</dbReference>
<protein>
    <recommendedName>
        <fullName evidence="1">Macro domain-containing protein</fullName>
    </recommendedName>
</protein>
<sequence>MVRSKICNDSCRVYFYLFCSLSYTFPKSSIHASDGPELRKACLFFPSGFRLKVSKIIHTVGPIYPTNKNSEQELRKAYRSSMALAAQNDVKYIAFPAISCGLYQYPLEKASVVALSAVREGCAGLEEVNTCLP</sequence>
<dbReference type="InterPro" id="IPR002589">
    <property type="entry name" value="Macro_dom"/>
</dbReference>
<accession>A0A2R6W4H0</accession>
<dbReference type="PROSITE" id="PS51154">
    <property type="entry name" value="MACRO"/>
    <property type="match status" value="1"/>
</dbReference>
<proteinExistence type="predicted"/>
<dbReference type="OMA" id="ICNDSCR"/>
<dbReference type="AlphaFoldDB" id="A0A2R6W4H0"/>